<evidence type="ECO:0000256" key="4">
    <source>
        <dbReference type="PROSITE-ProRule" id="PRU00175"/>
    </source>
</evidence>
<dbReference type="Proteomes" id="UP000236333">
    <property type="component" value="Unassembled WGS sequence"/>
</dbReference>
<keyword evidence="8" id="KW-1185">Reference proteome</keyword>
<keyword evidence="5" id="KW-1133">Transmembrane helix</keyword>
<dbReference type="SMART" id="SM00184">
    <property type="entry name" value="RING"/>
    <property type="match status" value="1"/>
</dbReference>
<dbReference type="SUPFAM" id="SSF57850">
    <property type="entry name" value="RING/U-box"/>
    <property type="match status" value="1"/>
</dbReference>
<evidence type="ECO:0000259" key="6">
    <source>
        <dbReference type="PROSITE" id="PS50089"/>
    </source>
</evidence>
<dbReference type="EMBL" id="PGGS01000320">
    <property type="protein sequence ID" value="PNH05251.1"/>
    <property type="molecule type" value="Genomic_DNA"/>
</dbReference>
<feature type="domain" description="RING-type" evidence="6">
    <location>
        <begin position="33"/>
        <end position="80"/>
    </location>
</feature>
<feature type="transmembrane region" description="Helical" evidence="5">
    <location>
        <begin position="185"/>
        <end position="211"/>
    </location>
</feature>
<keyword evidence="1" id="KW-0479">Metal-binding</keyword>
<keyword evidence="5" id="KW-0472">Membrane</keyword>
<keyword evidence="3" id="KW-0862">Zinc</keyword>
<dbReference type="PROSITE" id="PS50089">
    <property type="entry name" value="ZF_RING_2"/>
    <property type="match status" value="1"/>
</dbReference>
<proteinExistence type="predicted"/>
<protein>
    <submittedName>
        <fullName evidence="7">E3 ubiquitin-protein ligase</fullName>
    </submittedName>
</protein>
<comment type="caution">
    <text evidence="7">The sequence shown here is derived from an EMBL/GenBank/DDBJ whole genome shotgun (WGS) entry which is preliminary data.</text>
</comment>
<dbReference type="InterPro" id="IPR027370">
    <property type="entry name" value="Znf-RING_euk"/>
</dbReference>
<dbReference type="PANTHER" id="PTHR23327">
    <property type="entry name" value="RING FINGER PROTEIN 127"/>
    <property type="match status" value="1"/>
</dbReference>
<evidence type="ECO:0000256" key="2">
    <source>
        <dbReference type="ARBA" id="ARBA00022771"/>
    </source>
</evidence>
<dbReference type="AlphaFoldDB" id="A0A2J7ZYA2"/>
<dbReference type="Pfam" id="PF13445">
    <property type="entry name" value="zf-RING_UBOX"/>
    <property type="match status" value="1"/>
</dbReference>
<evidence type="ECO:0000313" key="7">
    <source>
        <dbReference type="EMBL" id="PNH05251.1"/>
    </source>
</evidence>
<dbReference type="InterPro" id="IPR001841">
    <property type="entry name" value="Znf_RING"/>
</dbReference>
<dbReference type="InterPro" id="IPR013083">
    <property type="entry name" value="Znf_RING/FYVE/PHD"/>
</dbReference>
<keyword evidence="2 4" id="KW-0863">Zinc-finger</keyword>
<keyword evidence="5" id="KW-0812">Transmembrane</keyword>
<dbReference type="GO" id="GO:0008270">
    <property type="term" value="F:zinc ion binding"/>
    <property type="evidence" value="ECO:0007669"/>
    <property type="project" value="UniProtKB-KW"/>
</dbReference>
<evidence type="ECO:0000256" key="3">
    <source>
        <dbReference type="ARBA" id="ARBA00022833"/>
    </source>
</evidence>
<evidence type="ECO:0000256" key="1">
    <source>
        <dbReference type="ARBA" id="ARBA00022723"/>
    </source>
</evidence>
<evidence type="ECO:0000256" key="5">
    <source>
        <dbReference type="SAM" id="Phobius"/>
    </source>
</evidence>
<gene>
    <name evidence="7" type="ORF">TSOC_008500</name>
</gene>
<organism evidence="7 8">
    <name type="scientific">Tetrabaena socialis</name>
    <dbReference type="NCBI Taxonomy" id="47790"/>
    <lineage>
        <taxon>Eukaryota</taxon>
        <taxon>Viridiplantae</taxon>
        <taxon>Chlorophyta</taxon>
        <taxon>core chlorophytes</taxon>
        <taxon>Chlorophyceae</taxon>
        <taxon>CS clade</taxon>
        <taxon>Chlamydomonadales</taxon>
        <taxon>Tetrabaenaceae</taxon>
        <taxon>Tetrabaena</taxon>
    </lineage>
</organism>
<name>A0A2J7ZYA2_9CHLO</name>
<dbReference type="Gene3D" id="3.30.40.10">
    <property type="entry name" value="Zinc/RING finger domain, C3HC4 (zinc finger)"/>
    <property type="match status" value="1"/>
</dbReference>
<evidence type="ECO:0000313" key="8">
    <source>
        <dbReference type="Proteomes" id="UP000236333"/>
    </source>
</evidence>
<accession>A0A2J7ZYA2</accession>
<dbReference type="OrthoDB" id="546518at2759"/>
<sequence length="294" mass="30009">MPYSGGSTPLQPPPLLSADPAAAAAAAAEALCCPICCDLLLGPVVTPCGHAFCQDCFEAWCAHAAARWQARGGLHCPVCRAQLPRALTFCGGPGSRPPLSPCTVLADSVALLCPGRLAQRTAQRATEQAAAAAAAAVAVAPGPPAIGGGNGGGGGGIGRLLLAWVARQRRRLAATLLRRVPAPEVALGAALLGMYSAAFIVITISSLLDLFSASARLRRLLTHLQQLERRGAAGGGGGGGAAWEDSWRRLAAVQLELVRQLASFLSGQEQVPMVDQSVRAARGQASGHARGIEL</sequence>
<reference evidence="7 8" key="1">
    <citation type="journal article" date="2017" name="Mol. Biol. Evol.">
        <title>The 4-celled Tetrabaena socialis nuclear genome reveals the essential components for genetic control of cell number at the origin of multicellularity in the volvocine lineage.</title>
        <authorList>
            <person name="Featherston J."/>
            <person name="Arakaki Y."/>
            <person name="Hanschen E.R."/>
            <person name="Ferris P.J."/>
            <person name="Michod R.E."/>
            <person name="Olson B.J.S.C."/>
            <person name="Nozaki H."/>
            <person name="Durand P.M."/>
        </authorList>
    </citation>
    <scope>NUCLEOTIDE SEQUENCE [LARGE SCALE GENOMIC DNA]</scope>
    <source>
        <strain evidence="7 8">NIES-571</strain>
    </source>
</reference>